<dbReference type="SMART" id="SM00671">
    <property type="entry name" value="SEL1"/>
    <property type="match status" value="2"/>
</dbReference>
<reference evidence="2 3" key="1">
    <citation type="journal article" date="2012" name="Genome Biol.">
        <title>Genome and low-iron response of an oceanic diatom adapted to chronic iron limitation.</title>
        <authorList>
            <person name="Lommer M."/>
            <person name="Specht M."/>
            <person name="Roy A.S."/>
            <person name="Kraemer L."/>
            <person name="Andreson R."/>
            <person name="Gutowska M.A."/>
            <person name="Wolf J."/>
            <person name="Bergner S.V."/>
            <person name="Schilhabel M.B."/>
            <person name="Klostermeier U.C."/>
            <person name="Beiko R.G."/>
            <person name="Rosenstiel P."/>
            <person name="Hippler M."/>
            <person name="Laroche J."/>
        </authorList>
    </citation>
    <scope>NUCLEOTIDE SEQUENCE [LARGE SCALE GENOMIC DNA]</scope>
    <source>
        <strain evidence="2 3">CCMP1005</strain>
    </source>
</reference>
<dbReference type="InterPro" id="IPR006597">
    <property type="entry name" value="Sel1-like"/>
</dbReference>
<evidence type="ECO:0000313" key="3">
    <source>
        <dbReference type="Proteomes" id="UP000266841"/>
    </source>
</evidence>
<organism evidence="2 3">
    <name type="scientific">Thalassiosira oceanica</name>
    <name type="common">Marine diatom</name>
    <dbReference type="NCBI Taxonomy" id="159749"/>
    <lineage>
        <taxon>Eukaryota</taxon>
        <taxon>Sar</taxon>
        <taxon>Stramenopiles</taxon>
        <taxon>Ochrophyta</taxon>
        <taxon>Bacillariophyta</taxon>
        <taxon>Coscinodiscophyceae</taxon>
        <taxon>Thalassiosirophycidae</taxon>
        <taxon>Thalassiosirales</taxon>
        <taxon>Thalassiosiraceae</taxon>
        <taxon>Thalassiosira</taxon>
    </lineage>
</organism>
<dbReference type="SUPFAM" id="SSF81901">
    <property type="entry name" value="HCP-like"/>
    <property type="match status" value="1"/>
</dbReference>
<feature type="non-terminal residue" evidence="2">
    <location>
        <position position="170"/>
    </location>
</feature>
<name>K0T5K4_THAOC</name>
<dbReference type="Pfam" id="PF08238">
    <property type="entry name" value="Sel1"/>
    <property type="match status" value="2"/>
</dbReference>
<comment type="caution">
    <text evidence="2">The sequence shown here is derived from an EMBL/GenBank/DDBJ whole genome shotgun (WGS) entry which is preliminary data.</text>
</comment>
<evidence type="ECO:0000313" key="2">
    <source>
        <dbReference type="EMBL" id="EJK74053.1"/>
    </source>
</evidence>
<dbReference type="OrthoDB" id="272077at2759"/>
<dbReference type="Proteomes" id="UP000266841">
    <property type="component" value="Unassembled WGS sequence"/>
</dbReference>
<dbReference type="InterPro" id="IPR011990">
    <property type="entry name" value="TPR-like_helical_dom_sf"/>
</dbReference>
<protein>
    <submittedName>
        <fullName evidence="2">Uncharacterized protein</fullName>
    </submittedName>
</protein>
<keyword evidence="3" id="KW-1185">Reference proteome</keyword>
<sequence length="170" mass="18856">MSSGSTADESAAQIARYNEILMSSGHQRAERDKCDIRFCYIETPVPSDDASKLAMLQKRVDKGDADAISYLGKQYYLAGLGLTKDITRAIELWTEAAELGSAEAHFILGDKYYRGSAVSEDKPRGIRHWLQAAMMGHAICRHALGFAEYEVNGNSDLTVQHWMISAKMGY</sequence>
<evidence type="ECO:0000256" key="1">
    <source>
        <dbReference type="ARBA" id="ARBA00038101"/>
    </source>
</evidence>
<accession>K0T5K4</accession>
<comment type="similarity">
    <text evidence="1">Belongs to the sel-1 family.</text>
</comment>
<proteinExistence type="inferred from homology"/>
<dbReference type="AlphaFoldDB" id="K0T5K4"/>
<gene>
    <name evidence="2" type="ORF">THAOC_04294</name>
</gene>
<dbReference type="PANTHER" id="PTHR11102">
    <property type="entry name" value="SEL-1-LIKE PROTEIN"/>
    <property type="match status" value="1"/>
</dbReference>
<dbReference type="InterPro" id="IPR050767">
    <property type="entry name" value="Sel1_AlgK"/>
</dbReference>
<dbReference type="EMBL" id="AGNL01003993">
    <property type="protein sequence ID" value="EJK74053.1"/>
    <property type="molecule type" value="Genomic_DNA"/>
</dbReference>
<dbReference type="PANTHER" id="PTHR11102:SF160">
    <property type="entry name" value="ERAD-ASSOCIATED E3 UBIQUITIN-PROTEIN LIGASE COMPONENT HRD3"/>
    <property type="match status" value="1"/>
</dbReference>
<dbReference type="Gene3D" id="1.25.40.10">
    <property type="entry name" value="Tetratricopeptide repeat domain"/>
    <property type="match status" value="1"/>
</dbReference>